<dbReference type="InterPro" id="IPR011335">
    <property type="entry name" value="Restrct_endonuc-II-like"/>
</dbReference>
<feature type="domain" description="DUF559" evidence="1">
    <location>
        <begin position="341"/>
        <end position="406"/>
    </location>
</feature>
<protein>
    <submittedName>
        <fullName evidence="2">Uncharacterized protein DUF559</fullName>
    </submittedName>
</protein>
<evidence type="ECO:0000313" key="2">
    <source>
        <dbReference type="EMBL" id="REG30812.1"/>
    </source>
</evidence>
<comment type="caution">
    <text evidence="2">The sequence shown here is derived from an EMBL/GenBank/DDBJ whole genome shotgun (WGS) entry which is preliminary data.</text>
</comment>
<dbReference type="Gene3D" id="3.40.960.10">
    <property type="entry name" value="VSR Endonuclease"/>
    <property type="match status" value="1"/>
</dbReference>
<evidence type="ECO:0000259" key="1">
    <source>
        <dbReference type="Pfam" id="PF04480"/>
    </source>
</evidence>
<keyword evidence="3" id="KW-1185">Reference proteome</keyword>
<dbReference type="Proteomes" id="UP000256345">
    <property type="component" value="Unassembled WGS sequence"/>
</dbReference>
<organism evidence="2 3">
    <name type="scientific">Archangium gephyra</name>
    <dbReference type="NCBI Taxonomy" id="48"/>
    <lineage>
        <taxon>Bacteria</taxon>
        <taxon>Pseudomonadati</taxon>
        <taxon>Myxococcota</taxon>
        <taxon>Myxococcia</taxon>
        <taxon>Myxococcales</taxon>
        <taxon>Cystobacterineae</taxon>
        <taxon>Archangiaceae</taxon>
        <taxon>Archangium</taxon>
    </lineage>
</organism>
<evidence type="ECO:0000313" key="3">
    <source>
        <dbReference type="Proteomes" id="UP000256345"/>
    </source>
</evidence>
<name>A0ABX9K0J8_9BACT</name>
<dbReference type="Pfam" id="PF04480">
    <property type="entry name" value="DUF559"/>
    <property type="match status" value="1"/>
</dbReference>
<dbReference type="RefSeq" id="WP_047854138.1">
    <property type="nucleotide sequence ID" value="NZ_CP011509.1"/>
</dbReference>
<accession>A0ABX9K0J8</accession>
<dbReference type="SUPFAM" id="SSF52980">
    <property type="entry name" value="Restriction endonuclease-like"/>
    <property type="match status" value="1"/>
</dbReference>
<proteinExistence type="predicted"/>
<dbReference type="EMBL" id="QUMU01000006">
    <property type="protein sequence ID" value="REG30812.1"/>
    <property type="molecule type" value="Genomic_DNA"/>
</dbReference>
<sequence length="427" mass="46829">MPPARPPPRSDTSVLQELERHQRRREQGIPKLTVLAGPPGSAMSLWRRWLDSRHQSSCVSLASNEAEVVRDWLETLSRTRNLQADAADFVGTAAGLAPGELSSRLTGKTVHERDFLLQELFPAITGEDLSAVCRWLLQPPQVTHKSGLPGAVLEACDGDPLRALVAVHALIPASTAPALLLSGFGPAWLTSAARVATRMCDAVPPLVAALHTERNTLDTYLRGSESQALALVREGLLELEAPSPEELRQRLEKLGVQATEALSESLARLAADGVSEEVLAHYGSAALELEASAHEPEAADRARSSAERFLRSLLDSLPATQGLFALNERAGFRINNRPVEVDFLSRRLRVAIEVDGYYHFQDPDAYRRDRRKDLALQRHGYLVLRFLATDVVARLEEIRDTILEVVSLRREDPGGPPPHREDVDGGA</sequence>
<gene>
    <name evidence="2" type="ORF">ATI61_106282</name>
</gene>
<reference evidence="2 3" key="1">
    <citation type="submission" date="2018-08" db="EMBL/GenBank/DDBJ databases">
        <title>Genomic Encyclopedia of Archaeal and Bacterial Type Strains, Phase II (KMG-II): from individual species to whole genera.</title>
        <authorList>
            <person name="Goeker M."/>
        </authorList>
    </citation>
    <scope>NUCLEOTIDE SEQUENCE [LARGE SCALE GENOMIC DNA]</scope>
    <source>
        <strain evidence="2 3">DSM 2261</strain>
    </source>
</reference>
<dbReference type="InterPro" id="IPR007569">
    <property type="entry name" value="DUF559"/>
</dbReference>